<gene>
    <name evidence="1" type="ORF">XELAEV_18034458mg</name>
</gene>
<evidence type="ECO:0000313" key="1">
    <source>
        <dbReference type="EMBL" id="OCT71482.1"/>
    </source>
</evidence>
<reference evidence="2" key="1">
    <citation type="journal article" date="2016" name="Nature">
        <title>Genome evolution in the allotetraploid frog Xenopus laevis.</title>
        <authorList>
            <person name="Session A.M."/>
            <person name="Uno Y."/>
            <person name="Kwon T."/>
            <person name="Chapman J.A."/>
            <person name="Toyoda A."/>
            <person name="Takahashi S."/>
            <person name="Fukui A."/>
            <person name="Hikosaka A."/>
            <person name="Suzuki A."/>
            <person name="Kondo M."/>
            <person name="van Heeringen S.J."/>
            <person name="Quigley I."/>
            <person name="Heinz S."/>
            <person name="Ogino H."/>
            <person name="Ochi H."/>
            <person name="Hellsten U."/>
            <person name="Lyons J.B."/>
            <person name="Simakov O."/>
            <person name="Putnam N."/>
            <person name="Stites J."/>
            <person name="Kuroki Y."/>
            <person name="Tanaka T."/>
            <person name="Michiue T."/>
            <person name="Watanabe M."/>
            <person name="Bogdanovic O."/>
            <person name="Lister R."/>
            <person name="Georgiou G."/>
            <person name="Paranjpe S.S."/>
            <person name="van Kruijsbergen I."/>
            <person name="Shu S."/>
            <person name="Carlson J."/>
            <person name="Kinoshita T."/>
            <person name="Ohta Y."/>
            <person name="Mawaribuchi S."/>
            <person name="Jenkins J."/>
            <person name="Grimwood J."/>
            <person name="Schmutz J."/>
            <person name="Mitros T."/>
            <person name="Mozaffari S.V."/>
            <person name="Suzuki Y."/>
            <person name="Haramoto Y."/>
            <person name="Yamamoto T.S."/>
            <person name="Takagi C."/>
            <person name="Heald R."/>
            <person name="Miller K."/>
            <person name="Haudenschild C."/>
            <person name="Kitzman J."/>
            <person name="Nakayama T."/>
            <person name="Izutsu Y."/>
            <person name="Robert J."/>
            <person name="Fortriede J."/>
            <person name="Burns K."/>
            <person name="Lotay V."/>
            <person name="Karimi K."/>
            <person name="Yasuoka Y."/>
            <person name="Dichmann D.S."/>
            <person name="Flajnik M.F."/>
            <person name="Houston D.W."/>
            <person name="Shendure J."/>
            <person name="DuPasquier L."/>
            <person name="Vize P.D."/>
            <person name="Zorn A.M."/>
            <person name="Ito M."/>
            <person name="Marcotte E.M."/>
            <person name="Wallingford J.B."/>
            <person name="Ito Y."/>
            <person name="Asashima M."/>
            <person name="Ueno N."/>
            <person name="Matsuda Y."/>
            <person name="Veenstra G.J."/>
            <person name="Fujiyama A."/>
            <person name="Harland R.M."/>
            <person name="Taira M."/>
            <person name="Rokhsar D.S."/>
        </authorList>
    </citation>
    <scope>NUCLEOTIDE SEQUENCE [LARGE SCALE GENOMIC DNA]</scope>
    <source>
        <strain evidence="2">J</strain>
    </source>
</reference>
<dbReference type="Proteomes" id="UP000694892">
    <property type="component" value="Chromosome 7L"/>
</dbReference>
<organism evidence="1 2">
    <name type="scientific">Xenopus laevis</name>
    <name type="common">African clawed frog</name>
    <dbReference type="NCBI Taxonomy" id="8355"/>
    <lineage>
        <taxon>Eukaryota</taxon>
        <taxon>Metazoa</taxon>
        <taxon>Chordata</taxon>
        <taxon>Craniata</taxon>
        <taxon>Vertebrata</taxon>
        <taxon>Euteleostomi</taxon>
        <taxon>Amphibia</taxon>
        <taxon>Batrachia</taxon>
        <taxon>Anura</taxon>
        <taxon>Pipoidea</taxon>
        <taxon>Pipidae</taxon>
        <taxon>Xenopodinae</taxon>
        <taxon>Xenopus</taxon>
        <taxon>Xenopus</taxon>
    </lineage>
</organism>
<protein>
    <submittedName>
        <fullName evidence="1">Uncharacterized protein</fullName>
    </submittedName>
</protein>
<dbReference type="AlphaFoldDB" id="A0A974CE22"/>
<proteinExistence type="predicted"/>
<name>A0A974CE22_XENLA</name>
<evidence type="ECO:0000313" key="2">
    <source>
        <dbReference type="Proteomes" id="UP000694892"/>
    </source>
</evidence>
<accession>A0A974CE22</accession>
<sequence length="83" mass="9107">MELEGVSHLLHSALDPGIRQAAQHSPFNVPFTGNLPPLTASASLLYWDYNTTGGLWVSIRKTTMMHKTSFTETKGNALHKPST</sequence>
<dbReference type="EMBL" id="CM004478">
    <property type="protein sequence ID" value="OCT71482.1"/>
    <property type="molecule type" value="Genomic_DNA"/>
</dbReference>